<dbReference type="AlphaFoldDB" id="A0A382EMD7"/>
<evidence type="ECO:0000313" key="1">
    <source>
        <dbReference type="EMBL" id="SVB51880.1"/>
    </source>
</evidence>
<name>A0A382EMD7_9ZZZZ</name>
<accession>A0A382EMD7</accession>
<proteinExistence type="predicted"/>
<feature type="non-terminal residue" evidence="1">
    <location>
        <position position="1"/>
    </location>
</feature>
<organism evidence="1">
    <name type="scientific">marine metagenome</name>
    <dbReference type="NCBI Taxonomy" id="408172"/>
    <lineage>
        <taxon>unclassified sequences</taxon>
        <taxon>metagenomes</taxon>
        <taxon>ecological metagenomes</taxon>
    </lineage>
</organism>
<dbReference type="EMBL" id="UINC01045293">
    <property type="protein sequence ID" value="SVB51880.1"/>
    <property type="molecule type" value="Genomic_DNA"/>
</dbReference>
<feature type="non-terminal residue" evidence="1">
    <location>
        <position position="28"/>
    </location>
</feature>
<gene>
    <name evidence="1" type="ORF">METZ01_LOCUS204734</name>
</gene>
<protein>
    <submittedName>
        <fullName evidence="1">Uncharacterized protein</fullName>
    </submittedName>
</protein>
<sequence length="28" mass="2672">MLSVGGVGHNCTAVASANTTIPGCAQIV</sequence>
<reference evidence="1" key="1">
    <citation type="submission" date="2018-05" db="EMBL/GenBank/DDBJ databases">
        <authorList>
            <person name="Lanie J.A."/>
            <person name="Ng W.-L."/>
            <person name="Kazmierczak K.M."/>
            <person name="Andrzejewski T.M."/>
            <person name="Davidsen T.M."/>
            <person name="Wayne K.J."/>
            <person name="Tettelin H."/>
            <person name="Glass J.I."/>
            <person name="Rusch D."/>
            <person name="Podicherti R."/>
            <person name="Tsui H.-C.T."/>
            <person name="Winkler M.E."/>
        </authorList>
    </citation>
    <scope>NUCLEOTIDE SEQUENCE</scope>
</reference>